<keyword evidence="1" id="KW-0812">Transmembrane</keyword>
<evidence type="ECO:0000313" key="3">
    <source>
        <dbReference type="Proteomes" id="UP000033423"/>
    </source>
</evidence>
<keyword evidence="1" id="KW-0472">Membrane</keyword>
<evidence type="ECO:0000256" key="1">
    <source>
        <dbReference type="SAM" id="Phobius"/>
    </source>
</evidence>
<comment type="caution">
    <text evidence="2">The sequence shown here is derived from an EMBL/GenBank/DDBJ whole genome shotgun (WGS) entry which is preliminary data.</text>
</comment>
<reference evidence="2 3" key="1">
    <citation type="submission" date="2015-02" db="EMBL/GenBank/DDBJ databases">
        <title>Single-cell genomics of uncultivated deep-branching MTB reveals a conserved set of magnetosome genes.</title>
        <authorList>
            <person name="Kolinko S."/>
            <person name="Richter M."/>
            <person name="Glockner F.O."/>
            <person name="Brachmann A."/>
            <person name="Schuler D."/>
        </authorList>
    </citation>
    <scope>NUCLEOTIDE SEQUENCE [LARGE SCALE GENOMIC DNA]</scope>
    <source>
        <strain evidence="2">TM-1</strain>
    </source>
</reference>
<dbReference type="Proteomes" id="UP000033423">
    <property type="component" value="Unassembled WGS sequence"/>
</dbReference>
<proteinExistence type="predicted"/>
<sequence length="389" mass="42621">MRLKRVKIDHHENRVAAIIRGLAVEQDVFVIGLVKSQVLVVMQGLVFMPYAIDPCDVVLDIALSVPIPDLVVVFFGVQVFLLALDGGIFAQLKAAVYPICCAQGCGQDEPHFKGRSATLLQYLRQDIGRVGKEIAPDILADLILRQVGKVLDDLVLKISPGKVRIRLRKAGLGQDLHHRRPGERLRQKDGVGILILHLRNEPLPERHRLGMRVVNPEDTDVFCTPEQDDITHLGPHLLPTVAGGIEVQGIDVFVLLGWIFGILDGAVGTLEKPVGIFLYIRVVGRAVDGKVNGDLHAALLAGGLKPGKVLKRAKARLYCLVSAKIAANGVWTSGVSGTAYEAVVWPLALCYSDWVDRREVDYVKAHVLDLRQALYAVLKRGADSRLFAL</sequence>
<name>A0A0F3GK07_9BACT</name>
<organism evidence="2 3">
    <name type="scientific">Candidatus Magnetobacterium bavaricum</name>
    <dbReference type="NCBI Taxonomy" id="29290"/>
    <lineage>
        <taxon>Bacteria</taxon>
        <taxon>Pseudomonadati</taxon>
        <taxon>Nitrospirota</taxon>
        <taxon>Thermodesulfovibrionia</taxon>
        <taxon>Thermodesulfovibrionales</taxon>
        <taxon>Candidatus Magnetobacteriaceae</taxon>
        <taxon>Candidatus Magnetobacterium</taxon>
    </lineage>
</organism>
<gene>
    <name evidence="2" type="ORF">MBAV_005568</name>
</gene>
<accession>A0A0F3GK07</accession>
<feature type="transmembrane region" description="Helical" evidence="1">
    <location>
        <begin position="58"/>
        <end position="84"/>
    </location>
</feature>
<feature type="transmembrane region" description="Helical" evidence="1">
    <location>
        <begin position="28"/>
        <end position="52"/>
    </location>
</feature>
<evidence type="ECO:0000313" key="2">
    <source>
        <dbReference type="EMBL" id="KJU82236.1"/>
    </source>
</evidence>
<dbReference type="EMBL" id="LACI01002391">
    <property type="protein sequence ID" value="KJU82236.1"/>
    <property type="molecule type" value="Genomic_DNA"/>
</dbReference>
<dbReference type="AlphaFoldDB" id="A0A0F3GK07"/>
<keyword evidence="3" id="KW-1185">Reference proteome</keyword>
<protein>
    <submittedName>
        <fullName evidence="2">Membrane protein</fullName>
    </submittedName>
</protein>
<keyword evidence="1" id="KW-1133">Transmembrane helix</keyword>